<dbReference type="PROSITE" id="PS00941">
    <property type="entry name" value="CARBOXYLESTERASE_B_2"/>
    <property type="match status" value="1"/>
</dbReference>
<evidence type="ECO:0000313" key="7">
    <source>
        <dbReference type="EMBL" id="KAJ1182920.1"/>
    </source>
</evidence>
<dbReference type="PROSITE" id="PS00122">
    <property type="entry name" value="CARBOXYLESTERASE_B_1"/>
    <property type="match status" value="1"/>
</dbReference>
<keyword evidence="8" id="KW-1185">Reference proteome</keyword>
<evidence type="ECO:0000256" key="5">
    <source>
        <dbReference type="SAM" id="Phobius"/>
    </source>
</evidence>
<comment type="similarity">
    <text evidence="1 3">Belongs to the type-B carboxylesterase/lipase family.</text>
</comment>
<gene>
    <name evidence="7" type="ORF">NDU88_008097</name>
</gene>
<keyword evidence="5" id="KW-0812">Transmembrane</keyword>
<keyword evidence="5" id="KW-0472">Membrane</keyword>
<feature type="transmembrane region" description="Helical" evidence="5">
    <location>
        <begin position="47"/>
        <end position="67"/>
    </location>
</feature>
<feature type="compositionally biased region" description="Acidic residues" evidence="4">
    <location>
        <begin position="1"/>
        <end position="11"/>
    </location>
</feature>
<sequence length="581" mass="63238">MSDTDTDQDGSETEHQRLVGSGEALEAVTRIRKQSHPPCVAPTRRNMGIMAGGIVLLSVLAASAAYLSGMSACTLVDVTTDCGVIRGTHSNLAYVFKGVPYAKPPLGPLRWRPPQNLSSSCWNGTLDATKFKSMCAQVQPLSANGTVMGSEDCLYLNVWTPSLGSKAKLPVMVWIHGGYLHIFSGSEEGYSPTEEFTAKTKVVHVSFNYRLNAFGFMALQMLREGSPTKTSGNYGFMDQIAALQWVQNNIHAFGGDPAKVTIYGQSSGGTSVWAMMTSPLAKGLFKGAIDMSGSYVYTATMAQAEKDNLVFLKNTGCKDLRCLRNLTPGKILKAIPWAEYPTWSGDDLTDLPTKGSLIGPVAIVDGYVLPAPPLEIWKKKMPGYSDVPFVVGTTMQEAEFGPLYSNISSWTEEDFRWQVKKHLDTFGGTLTSDALKLYPITDFCKQPMEERLGQTSSSHAFQPGLSLCGDVHALAPSEPLFHHVLQQLVCLPHPGHLCIIRHPGPRPDGDDCGGSRLREAREKIPCPLCQEWSDALRVAGLPQSHSPALHLTDCCARVLPGPVRPLGEGWALRLRLDKLSR</sequence>
<feature type="region of interest" description="Disordered" evidence="4">
    <location>
        <begin position="1"/>
        <end position="22"/>
    </location>
</feature>
<dbReference type="InterPro" id="IPR050309">
    <property type="entry name" value="Type-B_Carboxylest/Lipase"/>
</dbReference>
<dbReference type="InterPro" id="IPR019819">
    <property type="entry name" value="Carboxylesterase_B_CS"/>
</dbReference>
<dbReference type="AlphaFoldDB" id="A0AAV7U1F4"/>
<keyword evidence="2 3" id="KW-0378">Hydrolase</keyword>
<organism evidence="7 8">
    <name type="scientific">Pleurodeles waltl</name>
    <name type="common">Iberian ribbed newt</name>
    <dbReference type="NCBI Taxonomy" id="8319"/>
    <lineage>
        <taxon>Eukaryota</taxon>
        <taxon>Metazoa</taxon>
        <taxon>Chordata</taxon>
        <taxon>Craniata</taxon>
        <taxon>Vertebrata</taxon>
        <taxon>Euteleostomi</taxon>
        <taxon>Amphibia</taxon>
        <taxon>Batrachia</taxon>
        <taxon>Caudata</taxon>
        <taxon>Salamandroidea</taxon>
        <taxon>Salamandridae</taxon>
        <taxon>Pleurodelinae</taxon>
        <taxon>Pleurodeles</taxon>
    </lineage>
</organism>
<dbReference type="EMBL" id="JANPWB010000006">
    <property type="protein sequence ID" value="KAJ1182920.1"/>
    <property type="molecule type" value="Genomic_DNA"/>
</dbReference>
<reference evidence="7" key="1">
    <citation type="journal article" date="2022" name="bioRxiv">
        <title>Sequencing and chromosome-scale assembly of the giantPleurodeles waltlgenome.</title>
        <authorList>
            <person name="Brown T."/>
            <person name="Elewa A."/>
            <person name="Iarovenko S."/>
            <person name="Subramanian E."/>
            <person name="Araus A.J."/>
            <person name="Petzold A."/>
            <person name="Susuki M."/>
            <person name="Suzuki K.-i.T."/>
            <person name="Hayashi T."/>
            <person name="Toyoda A."/>
            <person name="Oliveira C."/>
            <person name="Osipova E."/>
            <person name="Leigh N.D."/>
            <person name="Simon A."/>
            <person name="Yun M.H."/>
        </authorList>
    </citation>
    <scope>NUCLEOTIDE SEQUENCE</scope>
    <source>
        <strain evidence="7">20211129_DDA</strain>
        <tissue evidence="7">Liver</tissue>
    </source>
</reference>
<evidence type="ECO:0000313" key="8">
    <source>
        <dbReference type="Proteomes" id="UP001066276"/>
    </source>
</evidence>
<dbReference type="InterPro" id="IPR002018">
    <property type="entry name" value="CarbesteraseB"/>
</dbReference>
<dbReference type="GO" id="GO:0016787">
    <property type="term" value="F:hydrolase activity"/>
    <property type="evidence" value="ECO:0007669"/>
    <property type="project" value="UniProtKB-KW"/>
</dbReference>
<dbReference type="Pfam" id="PF00135">
    <property type="entry name" value="COesterase"/>
    <property type="match status" value="1"/>
</dbReference>
<feature type="domain" description="Carboxylesterase type B" evidence="6">
    <location>
        <begin position="78"/>
        <end position="403"/>
    </location>
</feature>
<accession>A0AAV7U1F4</accession>
<protein>
    <recommendedName>
        <fullName evidence="3">Carboxylic ester hydrolase</fullName>
        <ecNumber evidence="3">3.1.1.-</ecNumber>
    </recommendedName>
</protein>
<dbReference type="InterPro" id="IPR029058">
    <property type="entry name" value="AB_hydrolase_fold"/>
</dbReference>
<evidence type="ECO:0000259" key="6">
    <source>
        <dbReference type="Pfam" id="PF00135"/>
    </source>
</evidence>
<dbReference type="SUPFAM" id="SSF53474">
    <property type="entry name" value="alpha/beta-Hydrolases"/>
    <property type="match status" value="1"/>
</dbReference>
<dbReference type="Proteomes" id="UP001066276">
    <property type="component" value="Chromosome 3_2"/>
</dbReference>
<dbReference type="EC" id="3.1.1.-" evidence="3"/>
<dbReference type="PANTHER" id="PTHR11559">
    <property type="entry name" value="CARBOXYLESTERASE"/>
    <property type="match status" value="1"/>
</dbReference>
<comment type="caution">
    <text evidence="7">The sequence shown here is derived from an EMBL/GenBank/DDBJ whole genome shotgun (WGS) entry which is preliminary data.</text>
</comment>
<evidence type="ECO:0000256" key="1">
    <source>
        <dbReference type="ARBA" id="ARBA00005964"/>
    </source>
</evidence>
<evidence type="ECO:0000256" key="4">
    <source>
        <dbReference type="SAM" id="MobiDB-lite"/>
    </source>
</evidence>
<proteinExistence type="inferred from homology"/>
<evidence type="ECO:0000256" key="2">
    <source>
        <dbReference type="ARBA" id="ARBA00022801"/>
    </source>
</evidence>
<evidence type="ECO:0000256" key="3">
    <source>
        <dbReference type="RuleBase" id="RU361235"/>
    </source>
</evidence>
<dbReference type="InterPro" id="IPR019826">
    <property type="entry name" value="Carboxylesterase_B_AS"/>
</dbReference>
<name>A0AAV7U1F4_PLEWA</name>
<dbReference type="Gene3D" id="3.40.50.1820">
    <property type="entry name" value="alpha/beta hydrolase"/>
    <property type="match status" value="1"/>
</dbReference>
<keyword evidence="5" id="KW-1133">Transmembrane helix</keyword>